<accession>U4LJQ5</accession>
<keyword evidence="2" id="KW-1185">Reference proteome</keyword>
<protein>
    <submittedName>
        <fullName evidence="1">Uncharacterized protein</fullName>
    </submittedName>
</protein>
<sequence length="8" mass="996">MSENVWKC</sequence>
<proteinExistence type="predicted"/>
<evidence type="ECO:0000313" key="1">
    <source>
        <dbReference type="EMBL" id="CCX32188.1"/>
    </source>
</evidence>
<gene>
    <name evidence="1" type="ORF">PCON_12509</name>
</gene>
<name>U4LJQ5_PYROM</name>
<dbReference type="Proteomes" id="UP000018144">
    <property type="component" value="Unassembled WGS sequence"/>
</dbReference>
<reference evidence="1 2" key="1">
    <citation type="journal article" date="2013" name="PLoS Genet.">
        <title>The genome and development-dependent transcriptomes of Pyronema confluens: a window into fungal evolution.</title>
        <authorList>
            <person name="Traeger S."/>
            <person name="Altegoer F."/>
            <person name="Freitag M."/>
            <person name="Gabaldon T."/>
            <person name="Kempken F."/>
            <person name="Kumar A."/>
            <person name="Marcet-Houben M."/>
            <person name="Poggeler S."/>
            <person name="Stajich J.E."/>
            <person name="Nowrousian M."/>
        </authorList>
    </citation>
    <scope>NUCLEOTIDE SEQUENCE [LARGE SCALE GENOMIC DNA]</scope>
    <source>
        <strain evidence="2">CBS 100304</strain>
        <tissue evidence="1">Vegetative mycelium</tissue>
    </source>
</reference>
<evidence type="ECO:0000313" key="2">
    <source>
        <dbReference type="Proteomes" id="UP000018144"/>
    </source>
</evidence>
<dbReference type="EMBL" id="HF935728">
    <property type="protein sequence ID" value="CCX32188.1"/>
    <property type="molecule type" value="Genomic_DNA"/>
</dbReference>
<organism evidence="1 2">
    <name type="scientific">Pyronema omphalodes (strain CBS 100304)</name>
    <name type="common">Pyronema confluens</name>
    <dbReference type="NCBI Taxonomy" id="1076935"/>
    <lineage>
        <taxon>Eukaryota</taxon>
        <taxon>Fungi</taxon>
        <taxon>Dikarya</taxon>
        <taxon>Ascomycota</taxon>
        <taxon>Pezizomycotina</taxon>
        <taxon>Pezizomycetes</taxon>
        <taxon>Pezizales</taxon>
        <taxon>Pyronemataceae</taxon>
        <taxon>Pyronema</taxon>
    </lineage>
</organism>